<name>A0A2T4PW74_9STAP</name>
<feature type="domain" description="Competence protein CoiA-like N-terminal" evidence="2">
    <location>
        <begin position="11"/>
        <end position="52"/>
    </location>
</feature>
<dbReference type="InterPro" id="IPR057253">
    <property type="entry name" value="CoiA-like_N"/>
</dbReference>
<accession>A0A2T4PW74</accession>
<evidence type="ECO:0008006" key="5">
    <source>
        <dbReference type="Google" id="ProtNLM"/>
    </source>
</evidence>
<dbReference type="STRING" id="1167632.GCA_000286335_01650"/>
<evidence type="ECO:0000259" key="1">
    <source>
        <dbReference type="Pfam" id="PF06054"/>
    </source>
</evidence>
<dbReference type="Pfam" id="PF06054">
    <property type="entry name" value="CoiA_nuc"/>
    <property type="match status" value="1"/>
</dbReference>
<dbReference type="Pfam" id="PF25164">
    <property type="entry name" value="CoiA_N"/>
    <property type="match status" value="1"/>
</dbReference>
<dbReference type="EMBL" id="PZFK01000003">
    <property type="protein sequence ID" value="PTI30741.1"/>
    <property type="molecule type" value="Genomic_DNA"/>
</dbReference>
<protein>
    <recommendedName>
        <fullName evidence="5">Competence protein CoiA</fullName>
    </recommendedName>
</protein>
<evidence type="ECO:0000313" key="4">
    <source>
        <dbReference type="Proteomes" id="UP000241209"/>
    </source>
</evidence>
<organism evidence="3 4">
    <name type="scientific">Mammaliicoccus vitulinus</name>
    <dbReference type="NCBI Taxonomy" id="71237"/>
    <lineage>
        <taxon>Bacteria</taxon>
        <taxon>Bacillati</taxon>
        <taxon>Bacillota</taxon>
        <taxon>Bacilli</taxon>
        <taxon>Bacillales</taxon>
        <taxon>Staphylococcaceae</taxon>
        <taxon>Mammaliicoccus</taxon>
    </lineage>
</organism>
<dbReference type="RefSeq" id="WP_107556619.1">
    <property type="nucleotide sequence ID" value="NZ_PZFK01000003.1"/>
</dbReference>
<gene>
    <name evidence="3" type="ORF">BU072_01785</name>
</gene>
<reference evidence="3 4" key="1">
    <citation type="journal article" date="2016" name="Front. Microbiol.">
        <title>Comprehensive Phylogenetic Analysis of Bovine Non-aureus Staphylococci Species Based on Whole-Genome Sequencing.</title>
        <authorList>
            <person name="Naushad S."/>
            <person name="Barkema H.W."/>
            <person name="Luby C."/>
            <person name="Condas L.A."/>
            <person name="Nobrega D.B."/>
            <person name="Carson D.A."/>
            <person name="De Buck J."/>
        </authorList>
    </citation>
    <scope>NUCLEOTIDE SEQUENCE [LARGE SCALE GENOMIC DNA]</scope>
    <source>
        <strain evidence="3 4">SNUC 2204</strain>
    </source>
</reference>
<feature type="domain" description="Competence protein CoiA nuclease-like" evidence="1">
    <location>
        <begin position="60"/>
        <end position="195"/>
    </location>
</feature>
<evidence type="ECO:0000313" key="3">
    <source>
        <dbReference type="EMBL" id="PTI30741.1"/>
    </source>
</evidence>
<dbReference type="Proteomes" id="UP000241209">
    <property type="component" value="Unassembled WGS sequence"/>
</dbReference>
<comment type="caution">
    <text evidence="3">The sequence shown here is derived from an EMBL/GenBank/DDBJ whole genome shotgun (WGS) entry which is preliminary data.</text>
</comment>
<dbReference type="InterPro" id="IPR010330">
    <property type="entry name" value="CoiA_nuc"/>
</dbReference>
<sequence>MLIGLNQNNERVFAQHAKPHEIYKCPDCLSELILKKGKHTVAHFAHRANSYCLRNSYKKESLIHLASKHHIYSQLNDNVMIDMEYYLSEIDQIPDIIINKNIVVEFQYSPISLDLLIDRTEGFKAFNMRVIWIGKEIDYHNGILRLSYFEAALINHIERTLITYNPYNKMLIRYEGIQPLDKYTFIGNRNMIEWEDLLKGQPVHHVPNLYLTDSAYHHYLSKCRQRRNVLEPTLSLLYNARLIHKDRLQIIGIIVPEQIYFLTHCITWQTYLYYEMEKKTFTFENFFKFMKFRTFYDCHFSKKEILTKALNSYISIIHQKSISRAKMTV</sequence>
<dbReference type="AlphaFoldDB" id="A0A2T4PW74"/>
<proteinExistence type="predicted"/>
<evidence type="ECO:0000259" key="2">
    <source>
        <dbReference type="Pfam" id="PF25164"/>
    </source>
</evidence>